<dbReference type="Gene3D" id="3.40.309.10">
    <property type="entry name" value="Aldehyde Dehydrogenase, Chain A, domain 2"/>
    <property type="match status" value="1"/>
</dbReference>
<keyword evidence="7" id="KW-1185">Reference proteome</keyword>
<proteinExistence type="inferred from homology"/>
<dbReference type="InterPro" id="IPR016161">
    <property type="entry name" value="Ald_DH/histidinol_DH"/>
</dbReference>
<dbReference type="SUPFAM" id="SSF53720">
    <property type="entry name" value="ALDH-like"/>
    <property type="match status" value="1"/>
</dbReference>
<dbReference type="PROSITE" id="PS00687">
    <property type="entry name" value="ALDEHYDE_DEHYDR_GLU"/>
    <property type="match status" value="1"/>
</dbReference>
<dbReference type="OrthoDB" id="9772584at2"/>
<dbReference type="Gene3D" id="3.40.605.10">
    <property type="entry name" value="Aldehyde Dehydrogenase, Chain A, domain 1"/>
    <property type="match status" value="1"/>
</dbReference>
<evidence type="ECO:0000256" key="2">
    <source>
        <dbReference type="ARBA" id="ARBA00023002"/>
    </source>
</evidence>
<dbReference type="AlphaFoldDB" id="A0A255Y1F9"/>
<dbReference type="GO" id="GO:0016620">
    <property type="term" value="F:oxidoreductase activity, acting on the aldehyde or oxo group of donors, NAD or NADP as acceptor"/>
    <property type="evidence" value="ECO:0007669"/>
    <property type="project" value="InterPro"/>
</dbReference>
<dbReference type="FunFam" id="3.40.605.10:FF:000007">
    <property type="entry name" value="NAD/NADP-dependent betaine aldehyde dehydrogenase"/>
    <property type="match status" value="1"/>
</dbReference>
<reference evidence="6 7" key="1">
    <citation type="submission" date="2017-07" db="EMBL/GenBank/DDBJ databases">
        <title>Elstera cyanobacteriorum sp. nov., a novel bacterium isolated from cyanobacterial aggregates in a eutrophic lake.</title>
        <authorList>
            <person name="Cai H."/>
        </authorList>
    </citation>
    <scope>NUCLEOTIDE SEQUENCE [LARGE SCALE GENOMIC DNA]</scope>
    <source>
        <strain evidence="6 7">TH019</strain>
    </source>
</reference>
<dbReference type="PROSITE" id="PS00070">
    <property type="entry name" value="ALDEHYDE_DEHYDR_CYS"/>
    <property type="match status" value="1"/>
</dbReference>
<protein>
    <submittedName>
        <fullName evidence="6">Sorbosone dehydrogenase</fullName>
    </submittedName>
</protein>
<evidence type="ECO:0000313" key="6">
    <source>
        <dbReference type="EMBL" id="OYQ22475.1"/>
    </source>
</evidence>
<evidence type="ECO:0000259" key="5">
    <source>
        <dbReference type="Pfam" id="PF00171"/>
    </source>
</evidence>
<evidence type="ECO:0000256" key="1">
    <source>
        <dbReference type="ARBA" id="ARBA00009986"/>
    </source>
</evidence>
<feature type="domain" description="Aldehyde dehydrogenase" evidence="5">
    <location>
        <begin position="38"/>
        <end position="497"/>
    </location>
</feature>
<name>A0A255Y1F9_9PROT</name>
<dbReference type="InterPro" id="IPR029510">
    <property type="entry name" value="Ald_DH_CS_GLU"/>
</dbReference>
<dbReference type="RefSeq" id="WP_094406568.1">
    <property type="nucleotide sequence ID" value="NZ_BMJZ01000015.1"/>
</dbReference>
<evidence type="ECO:0000256" key="3">
    <source>
        <dbReference type="PROSITE-ProRule" id="PRU10007"/>
    </source>
</evidence>
<dbReference type="EMBL" id="NOXS01000010">
    <property type="protein sequence ID" value="OYQ22475.1"/>
    <property type="molecule type" value="Genomic_DNA"/>
</dbReference>
<sequence>MTGSTPSLLSAPDGALAAALARVPTTPALLVAGRFVTETSQPRLTRQSPAHGVTVGDYPQADRALVEDAIAAARAAFDTGPWPKMTGAERARLLHRVADLIERDAEILATLDCLEVGKPLTQARAEIAGAADIWRYAAGLARDLHGESYATLGANKLGVVLRDPIGVVTMITPWNFPLLIVSQKLPFALAAGCTALVKPSEVTPGSTLHLGRLLMEAGLPMGVANILVGTGPEVGAPLAEDGRVDMISFTGSTRVGQHLMAVAARDLKKVSMELGGKNPQILFPDGDRDAALDAILFGGFFNAGECCNAGSRLIVHRAIAEEVLKELAARAATVPVGDPLHPDTRVGAIITADHLQKIGAAVSEAQAGGARVLVGGGALKAGPDQLYFAPTLLADVRPDMAAARDEIFGPVLSVLTFESAEEAIALTNSTAYGLSAGVWSRDFDTCLTVGRGVRAGTVWMNTFMDGAPELPFGGYRASGLGRELGRRAVEDYTEEKTLHLHTGPRTGWWLPRA</sequence>
<dbReference type="InterPro" id="IPR015590">
    <property type="entry name" value="Aldehyde_DH_dom"/>
</dbReference>
<dbReference type="InterPro" id="IPR016163">
    <property type="entry name" value="Ald_DH_C"/>
</dbReference>
<dbReference type="InterPro" id="IPR016162">
    <property type="entry name" value="Ald_DH_N"/>
</dbReference>
<gene>
    <name evidence="6" type="ORF">CHR90_00325</name>
</gene>
<dbReference type="PANTHER" id="PTHR11699">
    <property type="entry name" value="ALDEHYDE DEHYDROGENASE-RELATED"/>
    <property type="match status" value="1"/>
</dbReference>
<evidence type="ECO:0000256" key="4">
    <source>
        <dbReference type="RuleBase" id="RU003345"/>
    </source>
</evidence>
<dbReference type="Pfam" id="PF00171">
    <property type="entry name" value="Aldedh"/>
    <property type="match status" value="1"/>
</dbReference>
<dbReference type="Proteomes" id="UP000216361">
    <property type="component" value="Unassembled WGS sequence"/>
</dbReference>
<feature type="active site" evidence="3">
    <location>
        <position position="273"/>
    </location>
</feature>
<evidence type="ECO:0000313" key="7">
    <source>
        <dbReference type="Proteomes" id="UP000216361"/>
    </source>
</evidence>
<comment type="caution">
    <text evidence="6">The sequence shown here is derived from an EMBL/GenBank/DDBJ whole genome shotgun (WGS) entry which is preliminary data.</text>
</comment>
<dbReference type="InterPro" id="IPR016160">
    <property type="entry name" value="Ald_DH_CS_CYS"/>
</dbReference>
<organism evidence="6 7">
    <name type="scientific">Elstera cyanobacteriorum</name>
    <dbReference type="NCBI Taxonomy" id="2022747"/>
    <lineage>
        <taxon>Bacteria</taxon>
        <taxon>Pseudomonadati</taxon>
        <taxon>Pseudomonadota</taxon>
        <taxon>Alphaproteobacteria</taxon>
        <taxon>Rhodospirillales</taxon>
        <taxon>Rhodospirillaceae</taxon>
        <taxon>Elstera</taxon>
    </lineage>
</organism>
<comment type="similarity">
    <text evidence="1 4">Belongs to the aldehyde dehydrogenase family.</text>
</comment>
<keyword evidence="2 4" id="KW-0560">Oxidoreductase</keyword>
<accession>A0A255Y1F9</accession>